<dbReference type="HOGENOM" id="CLU_3210997_0_0_3"/>
<keyword evidence="2" id="KW-0614">Plasmid</keyword>
<reference evidence="2 3" key="1">
    <citation type="journal article" date="2008" name="Proc. Natl. Acad. Sci. U.S.A.">
        <title>Niche adaptation and genome expansion in the chlorophyll d-producing cyanobacterium Acaryochloris marina.</title>
        <authorList>
            <person name="Swingley W.D."/>
            <person name="Chen M."/>
            <person name="Cheung P.C."/>
            <person name="Conrad A.L."/>
            <person name="Dejesa L.C."/>
            <person name="Hao J."/>
            <person name="Honchak B.M."/>
            <person name="Karbach L.E."/>
            <person name="Kurdoglu A."/>
            <person name="Lahiri S."/>
            <person name="Mastrian S.D."/>
            <person name="Miyashita H."/>
            <person name="Page L."/>
            <person name="Ramakrishna P."/>
            <person name="Satoh S."/>
            <person name="Sattley W.M."/>
            <person name="Shimada Y."/>
            <person name="Taylor H.L."/>
            <person name="Tomo T."/>
            <person name="Tsuchiya T."/>
            <person name="Wang Z.T."/>
            <person name="Raymond J."/>
            <person name="Mimuro M."/>
            <person name="Blankenship R.E."/>
            <person name="Touchman J.W."/>
        </authorList>
    </citation>
    <scope>NUCLEOTIDE SEQUENCE [LARGE SCALE GENOMIC DNA]</scope>
    <source>
        <strain evidence="3">MBIC 11017</strain>
        <plasmid evidence="3">Plasmid pREB1</plasmid>
    </source>
</reference>
<evidence type="ECO:0000259" key="1">
    <source>
        <dbReference type="Pfam" id="PF01526"/>
    </source>
</evidence>
<name>A8ZKD0_ACAM1</name>
<keyword evidence="3" id="KW-1185">Reference proteome</keyword>
<evidence type="ECO:0000313" key="2">
    <source>
        <dbReference type="EMBL" id="ABW31630.1"/>
    </source>
</evidence>
<accession>A8ZKD0</accession>
<dbReference type="EMBL" id="CP000838">
    <property type="protein sequence ID" value="ABW31630.1"/>
    <property type="molecule type" value="Genomic_DNA"/>
</dbReference>
<dbReference type="AlphaFoldDB" id="A8ZKD0"/>
<geneLocation type="plasmid" evidence="2 3">
    <name>pREB1</name>
</geneLocation>
<proteinExistence type="predicted"/>
<dbReference type="GO" id="GO:0006313">
    <property type="term" value="P:DNA transposition"/>
    <property type="evidence" value="ECO:0007669"/>
    <property type="project" value="InterPro"/>
</dbReference>
<sequence length="44" mass="5121">MIVQRLTNSFPADRLSKAFTNLGRILKTQHNLRYLTDANLMQMV</sequence>
<protein>
    <recommendedName>
        <fullName evidence="1">Tn3 transposase DDE domain-containing protein</fullName>
    </recommendedName>
</protein>
<dbReference type="Pfam" id="PF01526">
    <property type="entry name" value="DDE_Tnp_Tn3"/>
    <property type="match status" value="1"/>
</dbReference>
<dbReference type="GO" id="GO:0004803">
    <property type="term" value="F:transposase activity"/>
    <property type="evidence" value="ECO:0007669"/>
    <property type="project" value="InterPro"/>
</dbReference>
<organism evidence="2 3">
    <name type="scientific">Acaryochloris marina (strain MBIC 11017)</name>
    <dbReference type="NCBI Taxonomy" id="329726"/>
    <lineage>
        <taxon>Bacteria</taxon>
        <taxon>Bacillati</taxon>
        <taxon>Cyanobacteriota</taxon>
        <taxon>Cyanophyceae</taxon>
        <taxon>Acaryochloridales</taxon>
        <taxon>Acaryochloridaceae</taxon>
        <taxon>Acaryochloris</taxon>
    </lineage>
</organism>
<dbReference type="KEGG" id="amr:AM1_A0121"/>
<dbReference type="Proteomes" id="UP000000268">
    <property type="component" value="Plasmid pREB1"/>
</dbReference>
<evidence type="ECO:0000313" key="3">
    <source>
        <dbReference type="Proteomes" id="UP000000268"/>
    </source>
</evidence>
<dbReference type="RefSeq" id="WP_012166631.1">
    <property type="nucleotide sequence ID" value="NC_009926.1"/>
</dbReference>
<dbReference type="InterPro" id="IPR002513">
    <property type="entry name" value="Tn3_Tnp_DDE_dom"/>
</dbReference>
<gene>
    <name evidence="2" type="ordered locus">AM1_A0121</name>
</gene>
<feature type="domain" description="Tn3 transposase DDE" evidence="1">
    <location>
        <begin position="1"/>
        <end position="42"/>
    </location>
</feature>